<protein>
    <submittedName>
        <fullName evidence="2">Uncharacterized protein</fullName>
    </submittedName>
</protein>
<name>A0A8K0RSZ9_9HYPO</name>
<dbReference type="Proteomes" id="UP000813427">
    <property type="component" value="Unassembled WGS sequence"/>
</dbReference>
<organism evidence="2 3">
    <name type="scientific">Fusarium tricinctum</name>
    <dbReference type="NCBI Taxonomy" id="61284"/>
    <lineage>
        <taxon>Eukaryota</taxon>
        <taxon>Fungi</taxon>
        <taxon>Dikarya</taxon>
        <taxon>Ascomycota</taxon>
        <taxon>Pezizomycotina</taxon>
        <taxon>Sordariomycetes</taxon>
        <taxon>Hypocreomycetidae</taxon>
        <taxon>Hypocreales</taxon>
        <taxon>Nectriaceae</taxon>
        <taxon>Fusarium</taxon>
        <taxon>Fusarium tricinctum species complex</taxon>
    </lineage>
</organism>
<evidence type="ECO:0000313" key="3">
    <source>
        <dbReference type="Proteomes" id="UP000813427"/>
    </source>
</evidence>
<accession>A0A8K0RSZ9</accession>
<reference evidence="2" key="1">
    <citation type="journal article" date="2021" name="Nat. Commun.">
        <title>Genetic determinants of endophytism in the Arabidopsis root mycobiome.</title>
        <authorList>
            <person name="Mesny F."/>
            <person name="Miyauchi S."/>
            <person name="Thiergart T."/>
            <person name="Pickel B."/>
            <person name="Atanasova L."/>
            <person name="Karlsson M."/>
            <person name="Huettel B."/>
            <person name="Barry K.W."/>
            <person name="Haridas S."/>
            <person name="Chen C."/>
            <person name="Bauer D."/>
            <person name="Andreopoulos W."/>
            <person name="Pangilinan J."/>
            <person name="LaButti K."/>
            <person name="Riley R."/>
            <person name="Lipzen A."/>
            <person name="Clum A."/>
            <person name="Drula E."/>
            <person name="Henrissat B."/>
            <person name="Kohler A."/>
            <person name="Grigoriev I.V."/>
            <person name="Martin F.M."/>
            <person name="Hacquard S."/>
        </authorList>
    </citation>
    <scope>NUCLEOTIDE SEQUENCE</scope>
    <source>
        <strain evidence="2">MPI-SDFR-AT-0068</strain>
    </source>
</reference>
<dbReference type="AlphaFoldDB" id="A0A8K0RSZ9"/>
<keyword evidence="3" id="KW-1185">Reference proteome</keyword>
<feature type="compositionally biased region" description="Polar residues" evidence="1">
    <location>
        <begin position="149"/>
        <end position="163"/>
    </location>
</feature>
<sequence length="205" mass="22392">MASPTTTLSNQTEPLLGGKATDITVRKQLSSVTSTTIKTVSILRIIFGGACVIAPQTTCEIFFYSVPAAFSILPRLFGIRDLLLGALLVTAEDKNVPSGGRRELRRTLWANIAADSVDVVSIALSFTSMNIACTINFQEARYLRCTSSAAKQDQGQESQSQTPRRPPDRDSQPIILDRYLGEVDLKNTTYSRISRPPPPWGAETN</sequence>
<dbReference type="EMBL" id="JAGPXF010000004">
    <property type="protein sequence ID" value="KAH7245172.1"/>
    <property type="molecule type" value="Genomic_DNA"/>
</dbReference>
<evidence type="ECO:0000313" key="2">
    <source>
        <dbReference type="EMBL" id="KAH7245172.1"/>
    </source>
</evidence>
<gene>
    <name evidence="2" type="ORF">BKA59DRAFT_526690</name>
</gene>
<proteinExistence type="predicted"/>
<evidence type="ECO:0000256" key="1">
    <source>
        <dbReference type="SAM" id="MobiDB-lite"/>
    </source>
</evidence>
<feature type="region of interest" description="Disordered" evidence="1">
    <location>
        <begin position="149"/>
        <end position="174"/>
    </location>
</feature>
<dbReference type="OrthoDB" id="4160064at2759"/>
<comment type="caution">
    <text evidence="2">The sequence shown here is derived from an EMBL/GenBank/DDBJ whole genome shotgun (WGS) entry which is preliminary data.</text>
</comment>